<dbReference type="Pfam" id="PF25597">
    <property type="entry name" value="SH3_retrovirus"/>
    <property type="match status" value="1"/>
</dbReference>
<feature type="compositionally biased region" description="Polar residues" evidence="1">
    <location>
        <begin position="85"/>
        <end position="97"/>
    </location>
</feature>
<feature type="domain" description="Retroviral polymerase SH3-like" evidence="2">
    <location>
        <begin position="6"/>
        <end position="52"/>
    </location>
</feature>
<reference evidence="3" key="1">
    <citation type="journal article" date="2011" name="PLoS Biol.">
        <title>Gene gain and loss during evolution of obligate parasitism in the white rust pathogen of Arabidopsis thaliana.</title>
        <authorList>
            <person name="Kemen E."/>
            <person name="Gardiner A."/>
            <person name="Schultz-Larsen T."/>
            <person name="Kemen A.C."/>
            <person name="Balmuth A.L."/>
            <person name="Robert-Seilaniantz A."/>
            <person name="Bailey K."/>
            <person name="Holub E."/>
            <person name="Studholme D.J."/>
            <person name="Maclean D."/>
            <person name="Jones J.D."/>
        </authorList>
    </citation>
    <scope>NUCLEOTIDE SEQUENCE</scope>
</reference>
<evidence type="ECO:0000313" key="3">
    <source>
        <dbReference type="EMBL" id="CCA26200.1"/>
    </source>
</evidence>
<gene>
    <name evidence="3" type="primary">AlNc14C357G10957</name>
    <name evidence="3" type="ORF">ALNC14_123440</name>
</gene>
<dbReference type="InterPro" id="IPR057670">
    <property type="entry name" value="SH3_retrovirus"/>
</dbReference>
<dbReference type="EMBL" id="FR824402">
    <property type="protein sequence ID" value="CCA26200.1"/>
    <property type="molecule type" value="Genomic_DNA"/>
</dbReference>
<feature type="region of interest" description="Disordered" evidence="1">
    <location>
        <begin position="71"/>
        <end position="103"/>
    </location>
</feature>
<dbReference type="AlphaFoldDB" id="F0WXK6"/>
<accession>F0WXK6</accession>
<reference evidence="3" key="2">
    <citation type="submission" date="2011-02" db="EMBL/GenBank/DDBJ databases">
        <authorList>
            <person name="MacLean D."/>
        </authorList>
    </citation>
    <scope>NUCLEOTIDE SEQUENCE</scope>
</reference>
<organism evidence="3">
    <name type="scientific">Albugo laibachii Nc14</name>
    <dbReference type="NCBI Taxonomy" id="890382"/>
    <lineage>
        <taxon>Eukaryota</taxon>
        <taxon>Sar</taxon>
        <taxon>Stramenopiles</taxon>
        <taxon>Oomycota</taxon>
        <taxon>Peronosporomycetes</taxon>
        <taxon>Albuginales</taxon>
        <taxon>Albuginaceae</taxon>
        <taxon>Albugo</taxon>
    </lineage>
</organism>
<evidence type="ECO:0000256" key="1">
    <source>
        <dbReference type="SAM" id="MobiDB-lite"/>
    </source>
</evidence>
<proteinExistence type="predicted"/>
<sequence>MLDLSKPKKANFAKRAQPGFIVGIGDGTKVYQVFVPKDHIVVTTQHIRTIETLDSLQNHILERQYLRVDENTNAESAAPDETEKLTPSITRASTKSTWTRERPFTRSRQIHATEAGTGVVSNVKDADPSNYRDAIKIVDKNEWEAAMQEELQALENNQVWKMVEHHVMRIVCILNGFIRRNMMQMEYWSDTRLVWSRVLTNRFLVVTTTSLLQLSWRCQA</sequence>
<name>F0WXK6_9STRA</name>
<dbReference type="HOGENOM" id="CLU_1258078_0_0_1"/>
<protein>
    <submittedName>
        <fullName evidence="3">AlNc14C357G10957 protein</fullName>
    </submittedName>
</protein>
<evidence type="ECO:0000259" key="2">
    <source>
        <dbReference type="Pfam" id="PF25597"/>
    </source>
</evidence>